<keyword evidence="7 11" id="KW-0472">Membrane</keyword>
<evidence type="ECO:0000256" key="7">
    <source>
        <dbReference type="ARBA" id="ARBA00023136"/>
    </source>
</evidence>
<dbReference type="InterPro" id="IPR018764">
    <property type="entry name" value="RskA_C"/>
</dbReference>
<keyword evidence="6" id="KW-0805">Transcription regulation</keyword>
<dbReference type="Proteomes" id="UP000281708">
    <property type="component" value="Unassembled WGS sequence"/>
</dbReference>
<evidence type="ECO:0000256" key="1">
    <source>
        <dbReference type="ARBA" id="ARBA00004167"/>
    </source>
</evidence>
<dbReference type="Pfam" id="PF10099">
    <property type="entry name" value="RskA_C"/>
    <property type="match status" value="1"/>
</dbReference>
<dbReference type="PANTHER" id="PTHR37461">
    <property type="entry name" value="ANTI-SIGMA-K FACTOR RSKA"/>
    <property type="match status" value="1"/>
</dbReference>
<dbReference type="GO" id="GO:0005886">
    <property type="term" value="C:plasma membrane"/>
    <property type="evidence" value="ECO:0007669"/>
    <property type="project" value="UniProtKB-SubCell"/>
</dbReference>
<reference evidence="14 15" key="1">
    <citation type="submission" date="2018-10" db="EMBL/GenBank/DDBJ databases">
        <title>Marmoricola sp. 4Q3S-7 whole genome shotgun sequence.</title>
        <authorList>
            <person name="Li F."/>
        </authorList>
    </citation>
    <scope>NUCLEOTIDE SEQUENCE [LARGE SCALE GENOMIC DNA]</scope>
    <source>
        <strain evidence="14 15">4Q3S-7</strain>
    </source>
</reference>
<comment type="caution">
    <text evidence="14">The sequence shown here is derived from an EMBL/GenBank/DDBJ whole genome shotgun (WGS) entry which is preliminary data.</text>
</comment>
<dbReference type="InterPro" id="IPR051474">
    <property type="entry name" value="Anti-sigma-K/W_factor"/>
</dbReference>
<organism evidence="14 15">
    <name type="scientific">Nocardioides mangrovicus</name>
    <dbReference type="NCBI Taxonomy" id="2478913"/>
    <lineage>
        <taxon>Bacteria</taxon>
        <taxon>Bacillati</taxon>
        <taxon>Actinomycetota</taxon>
        <taxon>Actinomycetes</taxon>
        <taxon>Propionibacteriales</taxon>
        <taxon>Nocardioidaceae</taxon>
        <taxon>Nocardioides</taxon>
    </lineage>
</organism>
<keyword evidence="3" id="KW-1003">Cell membrane</keyword>
<keyword evidence="5 11" id="KW-1133">Transmembrane helix</keyword>
<dbReference type="Gene3D" id="1.10.10.1320">
    <property type="entry name" value="Anti-sigma factor, zinc-finger domain"/>
    <property type="match status" value="1"/>
</dbReference>
<evidence type="ECO:0000259" key="12">
    <source>
        <dbReference type="Pfam" id="PF10099"/>
    </source>
</evidence>
<dbReference type="AlphaFoldDB" id="A0A3L8NWJ6"/>
<name>A0A3L8NWJ6_9ACTN</name>
<evidence type="ECO:0000313" key="15">
    <source>
        <dbReference type="Proteomes" id="UP000281708"/>
    </source>
</evidence>
<dbReference type="OrthoDB" id="153510at2"/>
<keyword evidence="15" id="KW-1185">Reference proteome</keyword>
<keyword evidence="4 11" id="KW-0812">Transmembrane</keyword>
<dbReference type="InterPro" id="IPR041916">
    <property type="entry name" value="Anti_sigma_zinc_sf"/>
</dbReference>
<feature type="domain" description="Anti-sigma K factor RskA C-terminal" evidence="12">
    <location>
        <begin position="95"/>
        <end position="231"/>
    </location>
</feature>
<evidence type="ECO:0000313" key="14">
    <source>
        <dbReference type="EMBL" id="RLV47525.1"/>
    </source>
</evidence>
<comment type="subcellular location">
    <subcellularLocation>
        <location evidence="2">Cell membrane</location>
    </subcellularLocation>
    <subcellularLocation>
        <location evidence="1">Membrane</location>
        <topology evidence="1">Single-pass membrane protein</topology>
    </subcellularLocation>
</comment>
<evidence type="ECO:0000259" key="13">
    <source>
        <dbReference type="Pfam" id="PF22618"/>
    </source>
</evidence>
<evidence type="ECO:0000256" key="2">
    <source>
        <dbReference type="ARBA" id="ARBA00004236"/>
    </source>
</evidence>
<feature type="transmembrane region" description="Helical" evidence="11">
    <location>
        <begin position="94"/>
        <end position="114"/>
    </location>
</feature>
<proteinExistence type="predicted"/>
<evidence type="ECO:0000256" key="11">
    <source>
        <dbReference type="SAM" id="Phobius"/>
    </source>
</evidence>
<evidence type="ECO:0000256" key="8">
    <source>
        <dbReference type="ARBA" id="ARBA00023163"/>
    </source>
</evidence>
<sequence>MSDLHPLSGAYAVDALDDVERARFERHLKECDDCAAEVTSLREAAGLLALTADPTPSPEMRERVLAQVHTVRPLPPVATQVEVVRRRWARFPQLVAAAVAAFVVVAGGVGVSALHPFRQDQAPVAGSVVQQVLQAQDSRNQAVDVGEGRATLYHSKSVGRAVLVTKDMPATPTGRTYELWFKKNGHFVPAGLMTASGNQTFVLHGGLGDATDVGVTIEPTGGSKRPTSAPVAYFDLAKSV</sequence>
<accession>A0A3L8NWJ6</accession>
<dbReference type="InterPro" id="IPR053877">
    <property type="entry name" value="RskA_N"/>
</dbReference>
<dbReference type="GO" id="GO:0016989">
    <property type="term" value="F:sigma factor antagonist activity"/>
    <property type="evidence" value="ECO:0007669"/>
    <property type="project" value="TreeGrafter"/>
</dbReference>
<evidence type="ECO:0000256" key="9">
    <source>
        <dbReference type="ARBA" id="ARBA00029829"/>
    </source>
</evidence>
<gene>
    <name evidence="14" type="ORF">D9V37_15200</name>
</gene>
<dbReference type="PANTHER" id="PTHR37461:SF1">
    <property type="entry name" value="ANTI-SIGMA-K FACTOR RSKA"/>
    <property type="match status" value="1"/>
</dbReference>
<evidence type="ECO:0000256" key="10">
    <source>
        <dbReference type="ARBA" id="ARBA00030803"/>
    </source>
</evidence>
<dbReference type="EMBL" id="RDBE01000010">
    <property type="protein sequence ID" value="RLV47525.1"/>
    <property type="molecule type" value="Genomic_DNA"/>
</dbReference>
<evidence type="ECO:0000256" key="3">
    <source>
        <dbReference type="ARBA" id="ARBA00022475"/>
    </source>
</evidence>
<evidence type="ECO:0000256" key="5">
    <source>
        <dbReference type="ARBA" id="ARBA00022989"/>
    </source>
</evidence>
<evidence type="ECO:0000256" key="4">
    <source>
        <dbReference type="ARBA" id="ARBA00022692"/>
    </source>
</evidence>
<dbReference type="Pfam" id="PF22618">
    <property type="entry name" value="RskA_N"/>
    <property type="match status" value="1"/>
</dbReference>
<keyword evidence="8" id="KW-0804">Transcription</keyword>
<dbReference type="GO" id="GO:0006417">
    <property type="term" value="P:regulation of translation"/>
    <property type="evidence" value="ECO:0007669"/>
    <property type="project" value="TreeGrafter"/>
</dbReference>
<dbReference type="RefSeq" id="WP_121807029.1">
    <property type="nucleotide sequence ID" value="NZ_RDBE01000010.1"/>
</dbReference>
<protein>
    <recommendedName>
        <fullName evidence="10">Regulator of SigK</fullName>
    </recommendedName>
    <alternativeName>
        <fullName evidence="9">Sigma-K anti-sigma factor RskA</fullName>
    </alternativeName>
</protein>
<evidence type="ECO:0000256" key="6">
    <source>
        <dbReference type="ARBA" id="ARBA00023015"/>
    </source>
</evidence>
<feature type="domain" description="Anti-sigma-K factor RskA N-terminal" evidence="13">
    <location>
        <begin position="7"/>
        <end position="44"/>
    </location>
</feature>